<evidence type="ECO:0000256" key="8">
    <source>
        <dbReference type="SAM" id="Phobius"/>
    </source>
</evidence>
<accession>A0ABT1RVG3</accession>
<dbReference type="Gene3D" id="1.20.120.610">
    <property type="entry name" value="lithium bound rotor ring of v- atpase"/>
    <property type="match status" value="1"/>
</dbReference>
<dbReference type="InterPro" id="IPR002379">
    <property type="entry name" value="ATPase_proteolipid_c-like_dom"/>
</dbReference>
<keyword evidence="6" id="KW-0406">Ion transport</keyword>
<evidence type="ECO:0000256" key="5">
    <source>
        <dbReference type="ARBA" id="ARBA00022989"/>
    </source>
</evidence>
<dbReference type="CDD" id="cd18180">
    <property type="entry name" value="ATP-synt_Vo_Ao_c_NTPK_rpt2"/>
    <property type="match status" value="1"/>
</dbReference>
<keyword evidence="3" id="KW-0813">Transport</keyword>
<evidence type="ECO:0000256" key="3">
    <source>
        <dbReference type="ARBA" id="ARBA00022448"/>
    </source>
</evidence>
<evidence type="ECO:0000256" key="6">
    <source>
        <dbReference type="ARBA" id="ARBA00023065"/>
    </source>
</evidence>
<dbReference type="EMBL" id="JANFZH010000002">
    <property type="protein sequence ID" value="MCQ4838603.1"/>
    <property type="molecule type" value="Genomic_DNA"/>
</dbReference>
<name>A0ABT1RVG3_9FIRM</name>
<dbReference type="NCBIfam" id="NF005124">
    <property type="entry name" value="PRK06558.1"/>
    <property type="match status" value="1"/>
</dbReference>
<dbReference type="SUPFAM" id="SSF81333">
    <property type="entry name" value="F1F0 ATP synthase subunit C"/>
    <property type="match status" value="2"/>
</dbReference>
<dbReference type="PANTHER" id="PTHR10263">
    <property type="entry name" value="V-TYPE PROTON ATPASE PROTEOLIPID SUBUNIT"/>
    <property type="match status" value="1"/>
</dbReference>
<evidence type="ECO:0000256" key="4">
    <source>
        <dbReference type="ARBA" id="ARBA00022692"/>
    </source>
</evidence>
<evidence type="ECO:0000259" key="9">
    <source>
        <dbReference type="Pfam" id="PF00137"/>
    </source>
</evidence>
<feature type="domain" description="V-ATPase proteolipid subunit C-like" evidence="9">
    <location>
        <begin position="22"/>
        <end position="80"/>
    </location>
</feature>
<comment type="caution">
    <text evidence="10">The sequence shown here is derived from an EMBL/GenBank/DDBJ whole genome shotgun (WGS) entry which is preliminary data.</text>
</comment>
<gene>
    <name evidence="10" type="ORF">NE695_01590</name>
</gene>
<comment type="similarity">
    <text evidence="2">Belongs to the V-ATPase proteolipid subunit family.</text>
</comment>
<dbReference type="Pfam" id="PF00137">
    <property type="entry name" value="ATP-synt_C"/>
    <property type="match status" value="2"/>
</dbReference>
<keyword evidence="7 8" id="KW-0472">Membrane</keyword>
<proteinExistence type="inferred from homology"/>
<evidence type="ECO:0000256" key="7">
    <source>
        <dbReference type="ARBA" id="ARBA00023136"/>
    </source>
</evidence>
<feature type="transmembrane region" description="Helical" evidence="8">
    <location>
        <begin position="141"/>
        <end position="166"/>
    </location>
</feature>
<dbReference type="Proteomes" id="UP001524473">
    <property type="component" value="Unassembled WGS sequence"/>
</dbReference>
<keyword evidence="11" id="KW-1185">Reference proteome</keyword>
<dbReference type="GeneID" id="90532922"/>
<feature type="transmembrane region" description="Helical" evidence="8">
    <location>
        <begin position="100"/>
        <end position="121"/>
    </location>
</feature>
<feature type="domain" description="V-ATPase proteolipid subunit C-like" evidence="9">
    <location>
        <begin position="103"/>
        <end position="161"/>
    </location>
</feature>
<evidence type="ECO:0000256" key="1">
    <source>
        <dbReference type="ARBA" id="ARBA00004141"/>
    </source>
</evidence>
<organism evidence="10 11">
    <name type="scientific">Neglectibacter timonensis</name>
    <dbReference type="NCBI Taxonomy" id="1776382"/>
    <lineage>
        <taxon>Bacteria</taxon>
        <taxon>Bacillati</taxon>
        <taxon>Bacillota</taxon>
        <taxon>Clostridia</taxon>
        <taxon>Eubacteriales</taxon>
        <taxon>Oscillospiraceae</taxon>
        <taxon>Neglectibacter</taxon>
    </lineage>
</organism>
<evidence type="ECO:0000256" key="2">
    <source>
        <dbReference type="ARBA" id="ARBA00007296"/>
    </source>
</evidence>
<dbReference type="CDD" id="cd18179">
    <property type="entry name" value="ATP-synt_Vo_Ao_c_NTPK_rpt1"/>
    <property type="match status" value="1"/>
</dbReference>
<evidence type="ECO:0000313" key="10">
    <source>
        <dbReference type="EMBL" id="MCQ4838603.1"/>
    </source>
</evidence>
<comment type="subcellular location">
    <subcellularLocation>
        <location evidence="1">Membrane</location>
        <topology evidence="1">Multi-pass membrane protein</topology>
    </subcellularLocation>
</comment>
<evidence type="ECO:0000313" key="11">
    <source>
        <dbReference type="Proteomes" id="UP001524473"/>
    </source>
</evidence>
<reference evidence="10 11" key="1">
    <citation type="submission" date="2022-06" db="EMBL/GenBank/DDBJ databases">
        <title>Isolation of gut microbiota from human fecal samples.</title>
        <authorList>
            <person name="Pamer E.G."/>
            <person name="Barat B."/>
            <person name="Waligurski E."/>
            <person name="Medina S."/>
            <person name="Paddock L."/>
            <person name="Mostad J."/>
        </authorList>
    </citation>
    <scope>NUCLEOTIDE SEQUENCE [LARGE SCALE GENOMIC DNA]</scope>
    <source>
        <strain evidence="10 11">DFI.9.73</strain>
    </source>
</reference>
<keyword evidence="5 8" id="KW-1133">Transmembrane helix</keyword>
<dbReference type="InterPro" id="IPR035921">
    <property type="entry name" value="F/V-ATP_Csub_sf"/>
</dbReference>
<sequence length="171" mass="17392">MNISALDLIFDWDTLGIVFALLGAVLAALLGGIGSAIGVGMTGQAAAGVVTEDPGKFGKVLVLQLLPGTQGIYGLLIGFITLTQIGILGGNSDISLAKGLLYLAACLPMAIVGLVSAKWQARASVSSISLVAKKPDQFGKAMIFPAMVETYAVLALLISILSIFSIGGLSV</sequence>
<keyword evidence="4 8" id="KW-0812">Transmembrane</keyword>
<protein>
    <submittedName>
        <fullName evidence="10">V-type ATP synthase subunit K</fullName>
    </submittedName>
</protein>
<dbReference type="RefSeq" id="WP_066865395.1">
    <property type="nucleotide sequence ID" value="NZ_CABKVV010000014.1"/>
</dbReference>